<evidence type="ECO:0000313" key="2">
    <source>
        <dbReference type="EMBL" id="KAJ9669574.1"/>
    </source>
</evidence>
<keyword evidence="3" id="KW-1185">Reference proteome</keyword>
<evidence type="ECO:0008006" key="4">
    <source>
        <dbReference type="Google" id="ProtNLM"/>
    </source>
</evidence>
<accession>A0ABQ9P7M4</accession>
<dbReference type="InterPro" id="IPR011008">
    <property type="entry name" value="Dimeric_a/b-barrel"/>
</dbReference>
<dbReference type="SUPFAM" id="SSF54909">
    <property type="entry name" value="Dimeric alpha+beta barrel"/>
    <property type="match status" value="1"/>
</dbReference>
<name>A0ABQ9P7M4_9PEZI</name>
<feature type="region of interest" description="Disordered" evidence="1">
    <location>
        <begin position="314"/>
        <end position="337"/>
    </location>
</feature>
<reference evidence="2" key="1">
    <citation type="submission" date="2022-10" db="EMBL/GenBank/DDBJ databases">
        <title>Culturing micro-colonial fungi from biological soil crusts in the Mojave desert and describing Neophaeococcomyces mojavensis, and introducing the new genera and species Taxawa tesnikishii.</title>
        <authorList>
            <person name="Kurbessoian T."/>
            <person name="Stajich J.E."/>
        </authorList>
    </citation>
    <scope>NUCLEOTIDE SEQUENCE</scope>
    <source>
        <strain evidence="2">TK_1</strain>
    </source>
</reference>
<dbReference type="Pfam" id="PF13826">
    <property type="entry name" value="Monooxy_af470-like"/>
    <property type="match status" value="1"/>
</dbReference>
<proteinExistence type="predicted"/>
<comment type="caution">
    <text evidence="2">The sequence shown here is derived from an EMBL/GenBank/DDBJ whole genome shotgun (WGS) entry which is preliminary data.</text>
</comment>
<evidence type="ECO:0000313" key="3">
    <source>
        <dbReference type="Proteomes" id="UP001172684"/>
    </source>
</evidence>
<organism evidence="2 3">
    <name type="scientific">Coniosporium apollinis</name>
    <dbReference type="NCBI Taxonomy" id="61459"/>
    <lineage>
        <taxon>Eukaryota</taxon>
        <taxon>Fungi</taxon>
        <taxon>Dikarya</taxon>
        <taxon>Ascomycota</taxon>
        <taxon>Pezizomycotina</taxon>
        <taxon>Dothideomycetes</taxon>
        <taxon>Dothideomycetes incertae sedis</taxon>
        <taxon>Coniosporium</taxon>
    </lineage>
</organism>
<sequence length="337" mass="36586">MSAIPMDFVNLVPPSPTKPKSQWMKANTPVFGPLNGQALSGIRDQFTISTWLSLGAILQTAAYLLVGRLSLLPASALVAYRVLDAFLMTVGVKRNPAMDGVILNKFAAAFPDAGGKFGNKPAREGVVCFLIGARCNQYGSMGADGIKGNPEYTSPLLTCNIVPLGLLGYGFKDLGKFFEANTKECEAHADEYGLIGMSSWISNGERATGNEIMAVMYFKDVEGLHKFAHGPQHRKGWEWWNKNLRKLPHLSIWHEVFAAPAGHWEGIYANSHATGLGATAIRVELPASEKGSAETAWFSPIVDARKGVLKTSAGRMTMSNGDDHDKYGDDPYDNYGQ</sequence>
<gene>
    <name evidence="2" type="ORF">H2201_000441</name>
</gene>
<evidence type="ECO:0000256" key="1">
    <source>
        <dbReference type="SAM" id="MobiDB-lite"/>
    </source>
</evidence>
<dbReference type="InterPro" id="IPR025444">
    <property type="entry name" value="Monooxy_af470"/>
</dbReference>
<dbReference type="EMBL" id="JAPDRL010000002">
    <property type="protein sequence ID" value="KAJ9669574.1"/>
    <property type="molecule type" value="Genomic_DNA"/>
</dbReference>
<dbReference type="Proteomes" id="UP001172684">
    <property type="component" value="Unassembled WGS sequence"/>
</dbReference>
<protein>
    <recommendedName>
        <fullName evidence="4">ABM domain-containing protein</fullName>
    </recommendedName>
</protein>